<keyword evidence="2" id="KW-1185">Reference proteome</keyword>
<dbReference type="PATRIC" id="fig|1420583.3.peg.3466"/>
<dbReference type="Pfam" id="PF09351">
    <property type="entry name" value="DUF1993"/>
    <property type="match status" value="1"/>
</dbReference>
<dbReference type="PANTHER" id="PTHR36922:SF1">
    <property type="entry name" value="DUF1993 DOMAIN-CONTAINING PROTEIN"/>
    <property type="match status" value="1"/>
</dbReference>
<dbReference type="RefSeq" id="WP_066607328.1">
    <property type="nucleotide sequence ID" value="NZ_KQ130435.1"/>
</dbReference>
<dbReference type="SUPFAM" id="SSF109854">
    <property type="entry name" value="DinB/YfiT-like putative metalloenzymes"/>
    <property type="match status" value="1"/>
</dbReference>
<evidence type="ECO:0000313" key="1">
    <source>
        <dbReference type="EMBL" id="KMS54142.1"/>
    </source>
</evidence>
<reference evidence="1 2" key="1">
    <citation type="journal article" date="2015" name="G3 (Bethesda)">
        <title>Insights into Ongoing Evolution of the Hexachlorocyclohexane Catabolic Pathway from Comparative Genomics of Ten Sphingomonadaceae Strains.</title>
        <authorList>
            <person name="Pearce S.L."/>
            <person name="Oakeshott J.G."/>
            <person name="Pandey G."/>
        </authorList>
    </citation>
    <scope>NUCLEOTIDE SEQUENCE [LARGE SCALE GENOMIC DNA]</scope>
    <source>
        <strain evidence="1 2">LL01</strain>
    </source>
</reference>
<sequence>MATALYDLTVPMFVRGLTALSGLLDKGAAYAAEQGVDPATLTGAQLIADMKPLTAQVQFACDTAKGTVTRLGELEPVAMADTEQTFAELQARIARTIALLEAVPRETIDGREDAAVVLKVPGGEIPFTGRSHVLTFALPNFYFHLTTAYALLRQAGVPVGKIDFLGGI</sequence>
<dbReference type="InterPro" id="IPR034660">
    <property type="entry name" value="DinB/YfiT-like"/>
</dbReference>
<evidence type="ECO:0008006" key="3">
    <source>
        <dbReference type="Google" id="ProtNLM"/>
    </source>
</evidence>
<accession>A0A0J7XR29</accession>
<dbReference type="EMBL" id="JACT01000004">
    <property type="protein sequence ID" value="KMS54142.1"/>
    <property type="molecule type" value="Genomic_DNA"/>
</dbReference>
<dbReference type="InterPro" id="IPR018531">
    <property type="entry name" value="DUF1993"/>
</dbReference>
<evidence type="ECO:0000313" key="2">
    <source>
        <dbReference type="Proteomes" id="UP000052232"/>
    </source>
</evidence>
<name>A0A0J7XR29_9SPHN</name>
<dbReference type="AlphaFoldDB" id="A0A0J7XR29"/>
<dbReference type="PANTHER" id="PTHR36922">
    <property type="entry name" value="BLL2446 PROTEIN"/>
    <property type="match status" value="1"/>
</dbReference>
<protein>
    <recommendedName>
        <fullName evidence="3">DUF1993 domain-containing protein</fullName>
    </recommendedName>
</protein>
<dbReference type="Gene3D" id="1.20.120.450">
    <property type="entry name" value="dinb family like domain"/>
    <property type="match status" value="1"/>
</dbReference>
<comment type="caution">
    <text evidence="1">The sequence shown here is derived from an EMBL/GenBank/DDBJ whole genome shotgun (WGS) entry which is preliminary data.</text>
</comment>
<gene>
    <name evidence="1" type="ORF">V473_18275</name>
</gene>
<proteinExistence type="predicted"/>
<organism evidence="1 2">
    <name type="scientific">Sphingobium cupriresistens LL01</name>
    <dbReference type="NCBI Taxonomy" id="1420583"/>
    <lineage>
        <taxon>Bacteria</taxon>
        <taxon>Pseudomonadati</taxon>
        <taxon>Pseudomonadota</taxon>
        <taxon>Alphaproteobacteria</taxon>
        <taxon>Sphingomonadales</taxon>
        <taxon>Sphingomonadaceae</taxon>
        <taxon>Sphingobium</taxon>
    </lineage>
</organism>
<dbReference type="STRING" id="1420583.V473_18275"/>
<dbReference type="Proteomes" id="UP000052232">
    <property type="component" value="Unassembled WGS sequence"/>
</dbReference>